<comment type="caution">
    <text evidence="3">The sequence shown here is derived from an EMBL/GenBank/DDBJ whole genome shotgun (WGS) entry which is preliminary data.</text>
</comment>
<keyword evidence="4" id="KW-1185">Reference proteome</keyword>
<gene>
    <name evidence="3" type="ORF">CspeluHIS016_0114290</name>
</gene>
<keyword evidence="2" id="KW-1133">Transmembrane helix</keyword>
<keyword evidence="2" id="KW-0472">Membrane</keyword>
<name>A0AAD3TQI5_9TREE</name>
<reference evidence="3" key="1">
    <citation type="journal article" date="2023" name="BMC Genomics">
        <title>Chromosome-level genome assemblies of Cutaneotrichosporon spp. (Trichosporonales, Basidiomycota) reveal imbalanced evolution between nucleotide sequences and chromosome synteny.</title>
        <authorList>
            <person name="Kobayashi Y."/>
            <person name="Kayamori A."/>
            <person name="Aoki K."/>
            <person name="Shiwa Y."/>
            <person name="Matsutani M."/>
            <person name="Fujita N."/>
            <person name="Sugita T."/>
            <person name="Iwasaki W."/>
            <person name="Tanaka N."/>
            <person name="Takashima M."/>
        </authorList>
    </citation>
    <scope>NUCLEOTIDE SEQUENCE</scope>
    <source>
        <strain evidence="3">HIS016</strain>
    </source>
</reference>
<evidence type="ECO:0000256" key="1">
    <source>
        <dbReference type="SAM" id="MobiDB-lite"/>
    </source>
</evidence>
<dbReference type="InterPro" id="IPR019317">
    <property type="entry name" value="BRI3"/>
</dbReference>
<dbReference type="EMBL" id="BTCM01000001">
    <property type="protein sequence ID" value="GMK54843.1"/>
    <property type="molecule type" value="Genomic_DNA"/>
</dbReference>
<evidence type="ECO:0008006" key="5">
    <source>
        <dbReference type="Google" id="ProtNLM"/>
    </source>
</evidence>
<evidence type="ECO:0000313" key="4">
    <source>
        <dbReference type="Proteomes" id="UP001222932"/>
    </source>
</evidence>
<feature type="region of interest" description="Disordered" evidence="1">
    <location>
        <begin position="1"/>
        <end position="20"/>
    </location>
</feature>
<dbReference type="AlphaFoldDB" id="A0AAD3TQI5"/>
<organism evidence="3 4">
    <name type="scientific">Cutaneotrichosporon spelunceum</name>
    <dbReference type="NCBI Taxonomy" id="1672016"/>
    <lineage>
        <taxon>Eukaryota</taxon>
        <taxon>Fungi</taxon>
        <taxon>Dikarya</taxon>
        <taxon>Basidiomycota</taxon>
        <taxon>Agaricomycotina</taxon>
        <taxon>Tremellomycetes</taxon>
        <taxon>Trichosporonales</taxon>
        <taxon>Trichosporonaceae</taxon>
        <taxon>Cutaneotrichosporon</taxon>
    </lineage>
</organism>
<dbReference type="Proteomes" id="UP001222932">
    <property type="component" value="Unassembled WGS sequence"/>
</dbReference>
<keyword evidence="2" id="KW-0812">Transmembrane</keyword>
<accession>A0AAD3TQI5</accession>
<evidence type="ECO:0000256" key="2">
    <source>
        <dbReference type="SAM" id="Phobius"/>
    </source>
</evidence>
<dbReference type="Pfam" id="PF10164">
    <property type="entry name" value="BRI3"/>
    <property type="match status" value="1"/>
</dbReference>
<proteinExistence type="predicted"/>
<feature type="transmembrane region" description="Helical" evidence="2">
    <location>
        <begin position="78"/>
        <end position="99"/>
    </location>
</feature>
<sequence>MDDLFDFAPSEASEDSANGVDVGADVSVGVDVGVDVGGTYGTQPMKVGYQTYQAPPQYMVSNTVCRVTGGAHREDTRMGALGILIAICFCPIGCIALCLDEKRTCRDCGQVTKEAWGGC</sequence>
<reference evidence="3" key="2">
    <citation type="submission" date="2023-06" db="EMBL/GenBank/DDBJ databases">
        <authorList>
            <person name="Kobayashi Y."/>
            <person name="Kayamori A."/>
            <person name="Aoki K."/>
            <person name="Shiwa Y."/>
            <person name="Fujita N."/>
            <person name="Sugita T."/>
            <person name="Iwasaki W."/>
            <person name="Tanaka N."/>
            <person name="Takashima M."/>
        </authorList>
    </citation>
    <scope>NUCLEOTIDE SEQUENCE</scope>
    <source>
        <strain evidence="3">HIS016</strain>
    </source>
</reference>
<evidence type="ECO:0000313" key="3">
    <source>
        <dbReference type="EMBL" id="GMK54843.1"/>
    </source>
</evidence>
<protein>
    <recommendedName>
        <fullName evidence="5">Brain protein I3</fullName>
    </recommendedName>
</protein>